<keyword evidence="2 5" id="KW-0812">Transmembrane</keyword>
<feature type="transmembrane region" description="Helical" evidence="5">
    <location>
        <begin position="375"/>
        <end position="395"/>
    </location>
</feature>
<protein>
    <submittedName>
        <fullName evidence="6">Amino acid permease</fullName>
    </submittedName>
</protein>
<dbReference type="Pfam" id="PF13520">
    <property type="entry name" value="AA_permease_2"/>
    <property type="match status" value="1"/>
</dbReference>
<evidence type="ECO:0000256" key="5">
    <source>
        <dbReference type="SAM" id="Phobius"/>
    </source>
</evidence>
<feature type="transmembrane region" description="Helical" evidence="5">
    <location>
        <begin position="416"/>
        <end position="434"/>
    </location>
</feature>
<dbReference type="PIRSF" id="PIRSF006060">
    <property type="entry name" value="AA_transporter"/>
    <property type="match status" value="1"/>
</dbReference>
<dbReference type="PANTHER" id="PTHR47547">
    <property type="match status" value="1"/>
</dbReference>
<dbReference type="GO" id="GO:0016020">
    <property type="term" value="C:membrane"/>
    <property type="evidence" value="ECO:0007669"/>
    <property type="project" value="UniProtKB-SubCell"/>
</dbReference>
<feature type="transmembrane region" description="Helical" evidence="5">
    <location>
        <begin position="173"/>
        <end position="193"/>
    </location>
</feature>
<feature type="transmembrane region" description="Helical" evidence="5">
    <location>
        <begin position="440"/>
        <end position="458"/>
    </location>
</feature>
<keyword evidence="3 5" id="KW-1133">Transmembrane helix</keyword>
<sequence length="547" mass="58453">MAVTHDAIRVSASAGKLRREAGMLSLLFASLGGMIGSGWLFGPLNAAKAAGPASLLSWVIGGFAILLLAFVYAELATAFPRAGAVVAFPKLSHGNLMAMVMSWVVFLGYVSVPPVEVMAVLSYANNYLHGLVAPHTGVLTTMGFFVAAAMLGGFVLLNSFGIRWLLRINTTLVWWKLAVPAITILALLLFSFHTGNGSVQGFAPYGSQGVLSAVATSGIVFSYLGFRQAVELAGESRDPKRTIPVAVIGSVVLALGLYLLLQLAMIYGVAPGSISHGWANLHFAGIAGPFAGMAALAGLGWLALLLYIDAVISPGGTGIIYSTTASRVVYATGNEGLMTSLFSRVTAGGVPWVGLLVTYAFGVFFFFPFPSWQKLVGYISSVTVLSYGIGPVVLLSLRKTLPVGDHGRPFLLRWPWLVAPVAFIVSNYIIYWSGAGTDDFLFGMLAVFFAIFLVYELAMRRSLSHLEWRGAWWLLPYFVGMWLITYLGPKSLTGGLGDIVYPWGMVIIAIFSLAIIFLARASAMLDPEEARATLLGSEPELMDHRAG</sequence>
<keyword evidence="4 5" id="KW-0472">Membrane</keyword>
<proteinExistence type="predicted"/>
<dbReference type="Proteomes" id="UP000095401">
    <property type="component" value="Chromosome"/>
</dbReference>
<feature type="transmembrane region" description="Helical" evidence="5">
    <location>
        <begin position="470"/>
        <end position="488"/>
    </location>
</feature>
<dbReference type="GO" id="GO:0022857">
    <property type="term" value="F:transmembrane transporter activity"/>
    <property type="evidence" value="ECO:0007669"/>
    <property type="project" value="InterPro"/>
</dbReference>
<dbReference type="PANTHER" id="PTHR47547:SF1">
    <property type="entry name" value="ASPARTATE-PROTON SYMPORTER"/>
    <property type="match status" value="1"/>
</dbReference>
<dbReference type="RefSeq" id="WP_070077789.1">
    <property type="nucleotide sequence ID" value="NZ_CP017415.1"/>
</dbReference>
<evidence type="ECO:0000256" key="2">
    <source>
        <dbReference type="ARBA" id="ARBA00022692"/>
    </source>
</evidence>
<feature type="transmembrane region" description="Helical" evidence="5">
    <location>
        <begin position="53"/>
        <end position="75"/>
    </location>
</feature>
<evidence type="ECO:0000256" key="3">
    <source>
        <dbReference type="ARBA" id="ARBA00022989"/>
    </source>
</evidence>
<evidence type="ECO:0000256" key="1">
    <source>
        <dbReference type="ARBA" id="ARBA00004141"/>
    </source>
</evidence>
<evidence type="ECO:0000256" key="4">
    <source>
        <dbReference type="ARBA" id="ARBA00023136"/>
    </source>
</evidence>
<evidence type="ECO:0000313" key="7">
    <source>
        <dbReference type="Proteomes" id="UP000095401"/>
    </source>
</evidence>
<dbReference type="InterPro" id="IPR002293">
    <property type="entry name" value="AA/rel_permease1"/>
</dbReference>
<reference evidence="7" key="1">
    <citation type="submission" date="2016-09" db="EMBL/GenBank/DDBJ databases">
        <title>Acidihalobacter prosperus F5.</title>
        <authorList>
            <person name="Khaleque H.N."/>
            <person name="Ramsay J.P."/>
            <person name="Kaksonen A.H."/>
            <person name="Boxall N.J."/>
            <person name="Watkin E.L.J."/>
        </authorList>
    </citation>
    <scope>NUCLEOTIDE SEQUENCE [LARGE SCALE GENOMIC DNA]</scope>
    <source>
        <strain evidence="7">F5</strain>
    </source>
</reference>
<dbReference type="InterPro" id="IPR052962">
    <property type="entry name" value="AA_Transporter_AGT"/>
</dbReference>
<gene>
    <name evidence="6" type="ORF">BI364_04855</name>
</gene>
<organism evidence="6 7">
    <name type="scientific">Acidihalobacter yilgarnensis</name>
    <dbReference type="NCBI Taxonomy" id="2819280"/>
    <lineage>
        <taxon>Bacteria</taxon>
        <taxon>Pseudomonadati</taxon>
        <taxon>Pseudomonadota</taxon>
        <taxon>Gammaproteobacteria</taxon>
        <taxon>Chromatiales</taxon>
        <taxon>Ectothiorhodospiraceae</taxon>
        <taxon>Acidihalobacter</taxon>
    </lineage>
</organism>
<name>A0A1D8ILT7_9GAMM</name>
<accession>A0A1D8ILT7</accession>
<comment type="subcellular location">
    <subcellularLocation>
        <location evidence="1">Membrane</location>
        <topology evidence="1">Multi-pass membrane protein</topology>
    </subcellularLocation>
</comment>
<feature type="transmembrane region" description="Helical" evidence="5">
    <location>
        <begin position="245"/>
        <end position="270"/>
    </location>
</feature>
<dbReference type="AlphaFoldDB" id="A0A1D8ILT7"/>
<feature type="transmembrane region" description="Helical" evidence="5">
    <location>
        <begin position="21"/>
        <end position="41"/>
    </location>
</feature>
<feature type="transmembrane region" description="Helical" evidence="5">
    <location>
        <begin position="96"/>
        <end position="124"/>
    </location>
</feature>
<dbReference type="EMBL" id="CP017415">
    <property type="protein sequence ID" value="AOU97404.1"/>
    <property type="molecule type" value="Genomic_DNA"/>
</dbReference>
<dbReference type="KEGG" id="aprs:BI364_04855"/>
<feature type="transmembrane region" description="Helical" evidence="5">
    <location>
        <begin position="282"/>
        <end position="308"/>
    </location>
</feature>
<keyword evidence="7" id="KW-1185">Reference proteome</keyword>
<feature type="transmembrane region" description="Helical" evidence="5">
    <location>
        <begin position="500"/>
        <end position="519"/>
    </location>
</feature>
<evidence type="ECO:0000313" key="6">
    <source>
        <dbReference type="EMBL" id="AOU97404.1"/>
    </source>
</evidence>
<feature type="transmembrane region" description="Helical" evidence="5">
    <location>
        <begin position="350"/>
        <end position="369"/>
    </location>
</feature>
<feature type="transmembrane region" description="Helical" evidence="5">
    <location>
        <begin position="205"/>
        <end position="224"/>
    </location>
</feature>
<feature type="transmembrane region" description="Helical" evidence="5">
    <location>
        <begin position="144"/>
        <end position="166"/>
    </location>
</feature>
<dbReference type="Gene3D" id="1.20.1740.10">
    <property type="entry name" value="Amino acid/polyamine transporter I"/>
    <property type="match status" value="1"/>
</dbReference>